<comment type="similarity">
    <text evidence="4">Belongs to the eukaryotic/archaeal RNase P protein component 4 family.</text>
</comment>
<keyword evidence="2" id="KW-0479">Metal-binding</keyword>
<dbReference type="GO" id="GO:0008033">
    <property type="term" value="P:tRNA processing"/>
    <property type="evidence" value="ECO:0007669"/>
    <property type="project" value="UniProtKB-KW"/>
</dbReference>
<dbReference type="OrthoDB" id="128536at2759"/>
<dbReference type="InterPro" id="IPR007175">
    <property type="entry name" value="Rpr2/Snm1/Rpp21"/>
</dbReference>
<protein>
    <submittedName>
        <fullName evidence="6">Rpr2-domain-containing protein</fullName>
    </submittedName>
</protein>
<evidence type="ECO:0000256" key="4">
    <source>
        <dbReference type="ARBA" id="ARBA00038402"/>
    </source>
</evidence>
<evidence type="ECO:0000256" key="3">
    <source>
        <dbReference type="ARBA" id="ARBA00022833"/>
    </source>
</evidence>
<dbReference type="Pfam" id="PF04032">
    <property type="entry name" value="Rpr2"/>
    <property type="match status" value="1"/>
</dbReference>
<dbReference type="EMBL" id="WHVB01000005">
    <property type="protein sequence ID" value="KAF8483002.1"/>
    <property type="molecule type" value="Genomic_DNA"/>
</dbReference>
<keyword evidence="1" id="KW-0819">tRNA processing</keyword>
<name>A0A9P5N0E7_9AGAM</name>
<evidence type="ECO:0000313" key="7">
    <source>
        <dbReference type="Proteomes" id="UP000759537"/>
    </source>
</evidence>
<keyword evidence="3" id="KW-0862">Zinc</keyword>
<dbReference type="PANTHER" id="PTHR14742">
    <property type="entry name" value="RIBONUCLEASE P SUBUNIT P21"/>
    <property type="match status" value="1"/>
</dbReference>
<dbReference type="GO" id="GO:0046872">
    <property type="term" value="F:metal ion binding"/>
    <property type="evidence" value="ECO:0007669"/>
    <property type="project" value="UniProtKB-KW"/>
</dbReference>
<evidence type="ECO:0000313" key="6">
    <source>
        <dbReference type="EMBL" id="KAF8483002.1"/>
    </source>
</evidence>
<dbReference type="Proteomes" id="UP000759537">
    <property type="component" value="Unassembled WGS sequence"/>
</dbReference>
<gene>
    <name evidence="6" type="ORF">DFH94DRAFT_665955</name>
</gene>
<dbReference type="Gene3D" id="6.20.50.20">
    <property type="match status" value="1"/>
</dbReference>
<keyword evidence="7" id="KW-1185">Reference proteome</keyword>
<sequence length="229" mass="24944">MGKKNKGALPNPSNIVNRDILQRLNFLYQASVYLESISRKCGESVDTGAGPSASDLRPPMGATAVGEACPSTPALSKKAARRKRDREQRKGRIIRAADIGQGYVRAMRLIGQKTTTKMDPTVKRTLCRGCDTVLIPGLSATVRVNSSNTHRHVITTNCLRCKSARRIPAPPVADSDAARRDETAMEADGSGSSIPLKSKRRRGPPPRPPPLFEREGHVIFRGNVQIEPK</sequence>
<reference evidence="6" key="1">
    <citation type="submission" date="2019-10" db="EMBL/GenBank/DDBJ databases">
        <authorList>
            <consortium name="DOE Joint Genome Institute"/>
            <person name="Kuo A."/>
            <person name="Miyauchi S."/>
            <person name="Kiss E."/>
            <person name="Drula E."/>
            <person name="Kohler A."/>
            <person name="Sanchez-Garcia M."/>
            <person name="Andreopoulos B."/>
            <person name="Barry K.W."/>
            <person name="Bonito G."/>
            <person name="Buee M."/>
            <person name="Carver A."/>
            <person name="Chen C."/>
            <person name="Cichocki N."/>
            <person name="Clum A."/>
            <person name="Culley D."/>
            <person name="Crous P.W."/>
            <person name="Fauchery L."/>
            <person name="Girlanda M."/>
            <person name="Hayes R."/>
            <person name="Keri Z."/>
            <person name="LaButti K."/>
            <person name="Lipzen A."/>
            <person name="Lombard V."/>
            <person name="Magnuson J."/>
            <person name="Maillard F."/>
            <person name="Morin E."/>
            <person name="Murat C."/>
            <person name="Nolan M."/>
            <person name="Ohm R."/>
            <person name="Pangilinan J."/>
            <person name="Pereira M."/>
            <person name="Perotto S."/>
            <person name="Peter M."/>
            <person name="Riley R."/>
            <person name="Sitrit Y."/>
            <person name="Stielow B."/>
            <person name="Szollosi G."/>
            <person name="Zifcakova L."/>
            <person name="Stursova M."/>
            <person name="Spatafora J.W."/>
            <person name="Tedersoo L."/>
            <person name="Vaario L.-M."/>
            <person name="Yamada A."/>
            <person name="Yan M."/>
            <person name="Wang P."/>
            <person name="Xu J."/>
            <person name="Bruns T."/>
            <person name="Baldrian P."/>
            <person name="Vilgalys R."/>
            <person name="Henrissat B."/>
            <person name="Grigoriev I.V."/>
            <person name="Hibbett D."/>
            <person name="Nagy L.G."/>
            <person name="Martin F.M."/>
        </authorList>
    </citation>
    <scope>NUCLEOTIDE SEQUENCE</scope>
    <source>
        <strain evidence="6">Prilba</strain>
    </source>
</reference>
<evidence type="ECO:0000256" key="1">
    <source>
        <dbReference type="ARBA" id="ARBA00022694"/>
    </source>
</evidence>
<evidence type="ECO:0000256" key="5">
    <source>
        <dbReference type="SAM" id="MobiDB-lite"/>
    </source>
</evidence>
<proteinExistence type="inferred from homology"/>
<dbReference type="AlphaFoldDB" id="A0A9P5N0E7"/>
<dbReference type="PANTHER" id="PTHR14742:SF0">
    <property type="entry name" value="RIBONUCLEASE P PROTEIN SUBUNIT P21"/>
    <property type="match status" value="1"/>
</dbReference>
<dbReference type="GO" id="GO:0005655">
    <property type="term" value="C:nucleolar ribonuclease P complex"/>
    <property type="evidence" value="ECO:0007669"/>
    <property type="project" value="TreeGrafter"/>
</dbReference>
<organism evidence="6 7">
    <name type="scientific">Russula ochroleuca</name>
    <dbReference type="NCBI Taxonomy" id="152965"/>
    <lineage>
        <taxon>Eukaryota</taxon>
        <taxon>Fungi</taxon>
        <taxon>Dikarya</taxon>
        <taxon>Basidiomycota</taxon>
        <taxon>Agaricomycotina</taxon>
        <taxon>Agaricomycetes</taxon>
        <taxon>Russulales</taxon>
        <taxon>Russulaceae</taxon>
        <taxon>Russula</taxon>
    </lineage>
</organism>
<accession>A0A9P5N0E7</accession>
<feature type="region of interest" description="Disordered" evidence="5">
    <location>
        <begin position="169"/>
        <end position="229"/>
    </location>
</feature>
<comment type="caution">
    <text evidence="6">The sequence shown here is derived from an EMBL/GenBank/DDBJ whole genome shotgun (WGS) entry which is preliminary data.</text>
</comment>
<evidence type="ECO:0000256" key="2">
    <source>
        <dbReference type="ARBA" id="ARBA00022723"/>
    </source>
</evidence>
<reference evidence="6" key="2">
    <citation type="journal article" date="2020" name="Nat. Commun.">
        <title>Large-scale genome sequencing of mycorrhizal fungi provides insights into the early evolution of symbiotic traits.</title>
        <authorList>
            <person name="Miyauchi S."/>
            <person name="Kiss E."/>
            <person name="Kuo A."/>
            <person name="Drula E."/>
            <person name="Kohler A."/>
            <person name="Sanchez-Garcia M."/>
            <person name="Morin E."/>
            <person name="Andreopoulos B."/>
            <person name="Barry K.W."/>
            <person name="Bonito G."/>
            <person name="Buee M."/>
            <person name="Carver A."/>
            <person name="Chen C."/>
            <person name="Cichocki N."/>
            <person name="Clum A."/>
            <person name="Culley D."/>
            <person name="Crous P.W."/>
            <person name="Fauchery L."/>
            <person name="Girlanda M."/>
            <person name="Hayes R.D."/>
            <person name="Keri Z."/>
            <person name="LaButti K."/>
            <person name="Lipzen A."/>
            <person name="Lombard V."/>
            <person name="Magnuson J."/>
            <person name="Maillard F."/>
            <person name="Murat C."/>
            <person name="Nolan M."/>
            <person name="Ohm R.A."/>
            <person name="Pangilinan J."/>
            <person name="Pereira M.F."/>
            <person name="Perotto S."/>
            <person name="Peter M."/>
            <person name="Pfister S."/>
            <person name="Riley R."/>
            <person name="Sitrit Y."/>
            <person name="Stielow J.B."/>
            <person name="Szollosi G."/>
            <person name="Zifcakova L."/>
            <person name="Stursova M."/>
            <person name="Spatafora J.W."/>
            <person name="Tedersoo L."/>
            <person name="Vaario L.M."/>
            <person name="Yamada A."/>
            <person name="Yan M."/>
            <person name="Wang P."/>
            <person name="Xu J."/>
            <person name="Bruns T."/>
            <person name="Baldrian P."/>
            <person name="Vilgalys R."/>
            <person name="Dunand C."/>
            <person name="Henrissat B."/>
            <person name="Grigoriev I.V."/>
            <person name="Hibbett D."/>
            <person name="Nagy L.G."/>
            <person name="Martin F.M."/>
        </authorList>
    </citation>
    <scope>NUCLEOTIDE SEQUENCE</scope>
    <source>
        <strain evidence="6">Prilba</strain>
    </source>
</reference>